<dbReference type="PANTHER" id="PTHR11803">
    <property type="entry name" value="2-IMINOBUTANOATE/2-IMINOPROPANOATE DEAMINASE RIDA"/>
    <property type="match status" value="1"/>
</dbReference>
<dbReference type="InterPro" id="IPR006175">
    <property type="entry name" value="YjgF/YER057c/UK114"/>
</dbReference>
<dbReference type="Pfam" id="PF01042">
    <property type="entry name" value="Ribonuc_L-PSP"/>
    <property type="match status" value="1"/>
</dbReference>
<protein>
    <submittedName>
        <fullName evidence="2">RidA family protein</fullName>
    </submittedName>
</protein>
<comment type="caution">
    <text evidence="2">The sequence shown here is derived from an EMBL/GenBank/DDBJ whole genome shotgun (WGS) entry which is preliminary data.</text>
</comment>
<proteinExistence type="inferred from homology"/>
<name>A0A850DUQ4_9MICO</name>
<comment type="similarity">
    <text evidence="1">Belongs to the RutC family.</text>
</comment>
<accession>A0A850DUQ4</accession>
<dbReference type="RefSeq" id="WP_175325256.1">
    <property type="nucleotide sequence ID" value="NZ_BAAAWP010000001.1"/>
</dbReference>
<sequence>MTGTTSTDEFERFVPPGMEDGAVAFGLAPGIRCGNLVFVSGQLGIDADGTIPADGARQAELAIAAVTEVLEAAGCSLRDIIQLQTFQVGGMATTNEWFLPVKDRFFPAPFPSWTGVGVADLGGDGAVIEIGAIARVPH</sequence>
<dbReference type="GO" id="GO:0005829">
    <property type="term" value="C:cytosol"/>
    <property type="evidence" value="ECO:0007669"/>
    <property type="project" value="TreeGrafter"/>
</dbReference>
<reference evidence="2 3" key="1">
    <citation type="submission" date="2020-05" db="EMBL/GenBank/DDBJ databases">
        <title>Genome Sequencing of Type Strains.</title>
        <authorList>
            <person name="Lemaire J.F."/>
            <person name="Inderbitzin P."/>
            <person name="Gregorio O.A."/>
            <person name="Collins S.B."/>
            <person name="Wespe N."/>
            <person name="Knight-Connoni V."/>
        </authorList>
    </citation>
    <scope>NUCLEOTIDE SEQUENCE [LARGE SCALE GENOMIC DNA]</scope>
    <source>
        <strain evidence="2 3">DSM 20512</strain>
    </source>
</reference>
<dbReference type="PANTHER" id="PTHR11803:SF58">
    <property type="entry name" value="PROTEIN HMF1-RELATED"/>
    <property type="match status" value="1"/>
</dbReference>
<dbReference type="Proteomes" id="UP000539146">
    <property type="component" value="Unassembled WGS sequence"/>
</dbReference>
<dbReference type="GO" id="GO:0019239">
    <property type="term" value="F:deaminase activity"/>
    <property type="evidence" value="ECO:0007669"/>
    <property type="project" value="TreeGrafter"/>
</dbReference>
<dbReference type="Gene3D" id="3.30.1330.40">
    <property type="entry name" value="RutC-like"/>
    <property type="match status" value="1"/>
</dbReference>
<organism evidence="2 3">
    <name type="scientific">Curtobacterium citreum</name>
    <dbReference type="NCBI Taxonomy" id="2036"/>
    <lineage>
        <taxon>Bacteria</taxon>
        <taxon>Bacillati</taxon>
        <taxon>Actinomycetota</taxon>
        <taxon>Actinomycetes</taxon>
        <taxon>Micrococcales</taxon>
        <taxon>Microbacteriaceae</taxon>
        <taxon>Curtobacterium</taxon>
    </lineage>
</organism>
<evidence type="ECO:0000313" key="2">
    <source>
        <dbReference type="EMBL" id="NUU27193.1"/>
    </source>
</evidence>
<gene>
    <name evidence="2" type="ORF">HP467_03555</name>
</gene>
<dbReference type="SUPFAM" id="SSF55298">
    <property type="entry name" value="YjgF-like"/>
    <property type="match status" value="1"/>
</dbReference>
<dbReference type="InterPro" id="IPR035959">
    <property type="entry name" value="RutC-like_sf"/>
</dbReference>
<evidence type="ECO:0000313" key="3">
    <source>
        <dbReference type="Proteomes" id="UP000539146"/>
    </source>
</evidence>
<dbReference type="EMBL" id="JABMCG010000078">
    <property type="protein sequence ID" value="NUU27193.1"/>
    <property type="molecule type" value="Genomic_DNA"/>
</dbReference>
<dbReference type="AlphaFoldDB" id="A0A850DUQ4"/>
<evidence type="ECO:0000256" key="1">
    <source>
        <dbReference type="ARBA" id="ARBA00010552"/>
    </source>
</evidence>